<evidence type="ECO:0000313" key="1">
    <source>
        <dbReference type="EMBL" id="GGM50972.1"/>
    </source>
</evidence>
<dbReference type="EMBL" id="BMON01000006">
    <property type="protein sequence ID" value="GGM50972.1"/>
    <property type="molecule type" value="Genomic_DNA"/>
</dbReference>
<reference evidence="1" key="1">
    <citation type="journal article" date="2014" name="Int. J. Syst. Evol. Microbiol.">
        <title>Complete genome sequence of Corynebacterium casei LMG S-19264T (=DSM 44701T), isolated from a smear-ripened cheese.</title>
        <authorList>
            <consortium name="US DOE Joint Genome Institute (JGI-PGF)"/>
            <person name="Walter F."/>
            <person name="Albersmeier A."/>
            <person name="Kalinowski J."/>
            <person name="Ruckert C."/>
        </authorList>
    </citation>
    <scope>NUCLEOTIDE SEQUENCE</scope>
    <source>
        <strain evidence="1">JCM 15759</strain>
    </source>
</reference>
<dbReference type="Proteomes" id="UP000656367">
    <property type="component" value="Unassembled WGS sequence"/>
</dbReference>
<gene>
    <name evidence="1" type="ORF">GCM10009006_35180</name>
</gene>
<reference evidence="1" key="2">
    <citation type="submission" date="2020-09" db="EMBL/GenBank/DDBJ databases">
        <authorList>
            <person name="Sun Q."/>
            <person name="Ohkuma M."/>
        </authorList>
    </citation>
    <scope>NUCLEOTIDE SEQUENCE</scope>
    <source>
        <strain evidence="1">JCM 15759</strain>
    </source>
</reference>
<dbReference type="AlphaFoldDB" id="A0A830FWC7"/>
<protein>
    <submittedName>
        <fullName evidence="1">Uncharacterized protein</fullName>
    </submittedName>
</protein>
<organism evidence="1 2">
    <name type="scientific">Haloarcula argentinensis</name>
    <dbReference type="NCBI Taxonomy" id="43776"/>
    <lineage>
        <taxon>Archaea</taxon>
        <taxon>Methanobacteriati</taxon>
        <taxon>Methanobacteriota</taxon>
        <taxon>Stenosarchaea group</taxon>
        <taxon>Halobacteria</taxon>
        <taxon>Halobacteriales</taxon>
        <taxon>Haloarculaceae</taxon>
        <taxon>Haloarcula</taxon>
    </lineage>
</organism>
<evidence type="ECO:0000313" key="2">
    <source>
        <dbReference type="Proteomes" id="UP000656367"/>
    </source>
</evidence>
<name>A0A830FWC7_HALAR</name>
<comment type="caution">
    <text evidence="1">The sequence shown here is derived from an EMBL/GenBank/DDBJ whole genome shotgun (WGS) entry which is preliminary data.</text>
</comment>
<accession>A0A830FWC7</accession>
<proteinExistence type="predicted"/>
<sequence length="71" mass="8015">MLEQREVYKLQTVDHGQLVAYEGDRPVETAKSGILRVGSYSKYGFGELRVKPVEPRSNQCQNSEKKTKVTG</sequence>